<accession>A0ABX0UXJ9</accession>
<proteinExistence type="predicted"/>
<feature type="transmembrane region" description="Helical" evidence="1">
    <location>
        <begin position="131"/>
        <end position="153"/>
    </location>
</feature>
<feature type="transmembrane region" description="Helical" evidence="1">
    <location>
        <begin position="159"/>
        <end position="179"/>
    </location>
</feature>
<gene>
    <name evidence="2" type="ORF">FHS82_001503</name>
</gene>
<sequence length="223" mass="23238">MIKIPFLLLGLFCLFLSLLVAGGSAGALGIFEAEKGPGLGLAALCFFCVLPCYSYAILTCEVLQLGAVSGRLQTVVALVGSIVGLLFGLYFIVKAITLLSVMLALFLAVPFGTIAYMVIWGTFDTGTSRIVLSLFMTVQIIGAIFLVVAAPTIVKNGKLVALTAVTLAFAFILGLLHGLVPNPLVSIVDALAALVISIVATIWMLPLLIGGILSLVRVVRAVA</sequence>
<name>A0ABX0UXJ9_9HYPH</name>
<feature type="transmembrane region" description="Helical" evidence="1">
    <location>
        <begin position="39"/>
        <end position="63"/>
    </location>
</feature>
<feature type="transmembrane region" description="Helical" evidence="1">
    <location>
        <begin position="191"/>
        <end position="216"/>
    </location>
</feature>
<reference evidence="2 3" key="1">
    <citation type="submission" date="2020-03" db="EMBL/GenBank/DDBJ databases">
        <title>Genomic Encyclopedia of Type Strains, Phase IV (KMG-IV): sequencing the most valuable type-strain genomes for metagenomic binning, comparative biology and taxonomic classification.</title>
        <authorList>
            <person name="Goeker M."/>
        </authorList>
    </citation>
    <scope>NUCLEOTIDE SEQUENCE [LARGE SCALE GENOMIC DNA]</scope>
    <source>
        <strain evidence="2 3">DSM 103870</strain>
    </source>
</reference>
<dbReference type="Proteomes" id="UP001429580">
    <property type="component" value="Unassembled WGS sequence"/>
</dbReference>
<evidence type="ECO:0000256" key="1">
    <source>
        <dbReference type="SAM" id="Phobius"/>
    </source>
</evidence>
<feature type="transmembrane region" description="Helical" evidence="1">
    <location>
        <begin position="75"/>
        <end position="93"/>
    </location>
</feature>
<evidence type="ECO:0000313" key="2">
    <source>
        <dbReference type="EMBL" id="NIJ57667.1"/>
    </source>
</evidence>
<organism evidence="2 3">
    <name type="scientific">Pseudochelatococcus lubricantis</name>
    <dbReference type="NCBI Taxonomy" id="1538102"/>
    <lineage>
        <taxon>Bacteria</taxon>
        <taxon>Pseudomonadati</taxon>
        <taxon>Pseudomonadota</taxon>
        <taxon>Alphaproteobacteria</taxon>
        <taxon>Hyphomicrobiales</taxon>
        <taxon>Chelatococcaceae</taxon>
        <taxon>Pseudochelatococcus</taxon>
    </lineage>
</organism>
<keyword evidence="3" id="KW-1185">Reference proteome</keyword>
<keyword evidence="1" id="KW-0472">Membrane</keyword>
<keyword evidence="1" id="KW-0812">Transmembrane</keyword>
<evidence type="ECO:0000313" key="3">
    <source>
        <dbReference type="Proteomes" id="UP001429580"/>
    </source>
</evidence>
<protein>
    <submittedName>
        <fullName evidence="2">Uncharacterized protein</fullName>
    </submittedName>
</protein>
<dbReference type="RefSeq" id="WP_166950507.1">
    <property type="nucleotide sequence ID" value="NZ_JAASQI010000003.1"/>
</dbReference>
<keyword evidence="1" id="KW-1133">Transmembrane helix</keyword>
<dbReference type="EMBL" id="JAASQI010000003">
    <property type="protein sequence ID" value="NIJ57667.1"/>
    <property type="molecule type" value="Genomic_DNA"/>
</dbReference>
<feature type="transmembrane region" description="Helical" evidence="1">
    <location>
        <begin position="99"/>
        <end position="119"/>
    </location>
</feature>
<comment type="caution">
    <text evidence="2">The sequence shown here is derived from an EMBL/GenBank/DDBJ whole genome shotgun (WGS) entry which is preliminary data.</text>
</comment>